<gene>
    <name evidence="1" type="ORF">MBEHAL_2543</name>
</gene>
<dbReference type="AlphaFoldDB" id="U3AG64"/>
<evidence type="ECO:0000313" key="2">
    <source>
        <dbReference type="Proteomes" id="UP000016986"/>
    </source>
</evidence>
<sequence>MGRRLSAYEDNDDATWREAAYVVALDRVTDAHEARGF</sequence>
<name>U3AG64_9EURY</name>
<dbReference type="EMBL" id="BATA01000100">
    <property type="protein sequence ID" value="GAD53783.1"/>
    <property type="molecule type" value="Genomic_DNA"/>
</dbReference>
<keyword evidence="2" id="KW-1185">Reference proteome</keyword>
<proteinExistence type="predicted"/>
<reference evidence="1 2" key="1">
    <citation type="submission" date="2013-09" db="EMBL/GenBank/DDBJ databases">
        <title>Whole genome sequencing of Halarchaeum acidiphilum strain MH1-52-1.</title>
        <authorList>
            <person name="Shimane Y."/>
            <person name="Minegishi H."/>
            <person name="Nishi S."/>
            <person name="Echigo A."/>
            <person name="Shuto A."/>
            <person name="Konishi M."/>
            <person name="Ito T."/>
            <person name="Ohkuma M."/>
            <person name="Ohta Y."/>
            <person name="Nagano Y."/>
            <person name="Tsubouchi T."/>
            <person name="Mori K."/>
            <person name="Usui K."/>
            <person name="Kamekura M."/>
            <person name="Usami R."/>
            <person name="Takaki Y."/>
            <person name="Hatada Y."/>
        </authorList>
    </citation>
    <scope>NUCLEOTIDE SEQUENCE [LARGE SCALE GENOMIC DNA]</scope>
    <source>
        <strain evidence="1 2">JCM 16109</strain>
    </source>
</reference>
<dbReference type="Proteomes" id="UP000016986">
    <property type="component" value="Unassembled WGS sequence"/>
</dbReference>
<organism evidence="1 2">
    <name type="scientific">Halarchaeum acidiphilum MH1-52-1</name>
    <dbReference type="NCBI Taxonomy" id="1261545"/>
    <lineage>
        <taxon>Archaea</taxon>
        <taxon>Methanobacteriati</taxon>
        <taxon>Methanobacteriota</taxon>
        <taxon>Stenosarchaea group</taxon>
        <taxon>Halobacteria</taxon>
        <taxon>Halobacteriales</taxon>
        <taxon>Halobacteriaceae</taxon>
    </lineage>
</organism>
<accession>U3AG64</accession>
<protein>
    <submittedName>
        <fullName evidence="1">NAD-specific glutamate dehydrogenase</fullName>
    </submittedName>
</protein>
<evidence type="ECO:0000313" key="1">
    <source>
        <dbReference type="EMBL" id="GAD53783.1"/>
    </source>
</evidence>
<comment type="caution">
    <text evidence="1">The sequence shown here is derived from an EMBL/GenBank/DDBJ whole genome shotgun (WGS) entry which is preliminary data.</text>
</comment>